<evidence type="ECO:0000313" key="6">
    <source>
        <dbReference type="EMBL" id="SFC68277.1"/>
    </source>
</evidence>
<dbReference type="AlphaFoldDB" id="A0A1I1L5F5"/>
<dbReference type="PANTHER" id="PTHR43774:SF1">
    <property type="entry name" value="PEPTIDE METHIONINE SULFOXIDE REDUCTASE MSRA 2"/>
    <property type="match status" value="1"/>
</dbReference>
<evidence type="ECO:0000313" key="7">
    <source>
        <dbReference type="Proteomes" id="UP000198862"/>
    </source>
</evidence>
<comment type="catalytic activity">
    <reaction evidence="2 4">
        <text>L-methionyl-[protein] + [thioredoxin]-disulfide + H2O = L-methionyl-(S)-S-oxide-[protein] + [thioredoxin]-dithiol</text>
        <dbReference type="Rhea" id="RHEA:14217"/>
        <dbReference type="Rhea" id="RHEA-COMP:10698"/>
        <dbReference type="Rhea" id="RHEA-COMP:10700"/>
        <dbReference type="Rhea" id="RHEA-COMP:12313"/>
        <dbReference type="Rhea" id="RHEA-COMP:12315"/>
        <dbReference type="ChEBI" id="CHEBI:15377"/>
        <dbReference type="ChEBI" id="CHEBI:16044"/>
        <dbReference type="ChEBI" id="CHEBI:29950"/>
        <dbReference type="ChEBI" id="CHEBI:44120"/>
        <dbReference type="ChEBI" id="CHEBI:50058"/>
        <dbReference type="EC" id="1.8.4.11"/>
    </reaction>
</comment>
<accession>A0A1I1L5F5</accession>
<keyword evidence="7" id="KW-1185">Reference proteome</keyword>
<dbReference type="Gene3D" id="3.30.1060.10">
    <property type="entry name" value="Peptide methionine sulphoxide reductase MsrA"/>
    <property type="match status" value="1"/>
</dbReference>
<dbReference type="GO" id="GO:0033744">
    <property type="term" value="F:L-methionine:thioredoxin-disulfide S-oxidoreductase activity"/>
    <property type="evidence" value="ECO:0007669"/>
    <property type="project" value="RHEA"/>
</dbReference>
<dbReference type="Proteomes" id="UP000198862">
    <property type="component" value="Unassembled WGS sequence"/>
</dbReference>
<dbReference type="OrthoDB" id="4174719at2"/>
<feature type="domain" description="Peptide methionine sulphoxide reductase MsrA" evidence="5">
    <location>
        <begin position="7"/>
        <end position="157"/>
    </location>
</feature>
<evidence type="ECO:0000256" key="1">
    <source>
        <dbReference type="ARBA" id="ARBA00023002"/>
    </source>
</evidence>
<dbReference type="NCBIfam" id="TIGR00401">
    <property type="entry name" value="msrA"/>
    <property type="match status" value="1"/>
</dbReference>
<evidence type="ECO:0000256" key="2">
    <source>
        <dbReference type="ARBA" id="ARBA00047806"/>
    </source>
</evidence>
<dbReference type="HAMAP" id="MF_01401">
    <property type="entry name" value="MsrA"/>
    <property type="match status" value="1"/>
</dbReference>
<proteinExistence type="inferred from homology"/>
<dbReference type="RefSeq" id="WP_091983720.1">
    <property type="nucleotide sequence ID" value="NZ_FOLO01000015.1"/>
</dbReference>
<comment type="function">
    <text evidence="4">Has an important function as a repair enzyme for proteins that have been inactivated by oxidation. Catalyzes the reversible oxidation-reduction of methionine sulfoxide in proteins to methionine.</text>
</comment>
<dbReference type="EC" id="1.8.4.11" evidence="4"/>
<evidence type="ECO:0000259" key="5">
    <source>
        <dbReference type="Pfam" id="PF01625"/>
    </source>
</evidence>
<comment type="similarity">
    <text evidence="4">Belongs to the MsrA Met sulfoxide reductase family.</text>
</comment>
<gene>
    <name evidence="4" type="primary">msrA</name>
    <name evidence="6" type="ORF">SAMN02745724_02263</name>
</gene>
<dbReference type="EMBL" id="FOLO01000015">
    <property type="protein sequence ID" value="SFC68277.1"/>
    <property type="molecule type" value="Genomic_DNA"/>
</dbReference>
<protein>
    <recommendedName>
        <fullName evidence="4">Peptide methionine sulfoxide reductase MsrA</fullName>
        <shortName evidence="4">Protein-methionine-S-oxide reductase</shortName>
        <ecNumber evidence="4">1.8.4.11</ecNumber>
    </recommendedName>
    <alternativeName>
        <fullName evidence="4">Peptide-methionine (S)-S-oxide reductase</fullName>
        <shortName evidence="4">Peptide Met(O) reductase</shortName>
    </alternativeName>
</protein>
<dbReference type="PANTHER" id="PTHR43774">
    <property type="entry name" value="PEPTIDE METHIONINE SULFOXIDE REDUCTASE"/>
    <property type="match status" value="1"/>
</dbReference>
<reference evidence="6 7" key="1">
    <citation type="submission" date="2016-10" db="EMBL/GenBank/DDBJ databases">
        <authorList>
            <person name="de Groot N.N."/>
        </authorList>
    </citation>
    <scope>NUCLEOTIDE SEQUENCE [LARGE SCALE GENOMIC DNA]</scope>
    <source>
        <strain evidence="6 7">DSM 6059</strain>
    </source>
</reference>
<evidence type="ECO:0000256" key="3">
    <source>
        <dbReference type="ARBA" id="ARBA00048782"/>
    </source>
</evidence>
<organism evidence="6 7">
    <name type="scientific">Pseudoalteromonas denitrificans DSM 6059</name>
    <dbReference type="NCBI Taxonomy" id="1123010"/>
    <lineage>
        <taxon>Bacteria</taxon>
        <taxon>Pseudomonadati</taxon>
        <taxon>Pseudomonadota</taxon>
        <taxon>Gammaproteobacteria</taxon>
        <taxon>Alteromonadales</taxon>
        <taxon>Pseudoalteromonadaceae</taxon>
        <taxon>Pseudoalteromonas</taxon>
    </lineage>
</organism>
<dbReference type="InterPro" id="IPR036509">
    <property type="entry name" value="Met_Sox_Rdtase_MsrA_sf"/>
</dbReference>
<evidence type="ECO:0000256" key="4">
    <source>
        <dbReference type="HAMAP-Rule" id="MF_01401"/>
    </source>
</evidence>
<name>A0A1I1L5F5_9GAMM</name>
<dbReference type="GO" id="GO:0008113">
    <property type="term" value="F:peptide-methionine (S)-S-oxide reductase activity"/>
    <property type="evidence" value="ECO:0007669"/>
    <property type="project" value="UniProtKB-UniRule"/>
</dbReference>
<keyword evidence="1 4" id="KW-0560">Oxidoreductase</keyword>
<feature type="active site" evidence="4">
    <location>
        <position position="14"/>
    </location>
</feature>
<dbReference type="SUPFAM" id="SSF55068">
    <property type="entry name" value="Peptide methionine sulfoxide reductase"/>
    <property type="match status" value="1"/>
</dbReference>
<dbReference type="STRING" id="1123010.SAMN02745724_02263"/>
<comment type="catalytic activity">
    <reaction evidence="3 4">
        <text>[thioredoxin]-disulfide + L-methionine + H2O = L-methionine (S)-S-oxide + [thioredoxin]-dithiol</text>
        <dbReference type="Rhea" id="RHEA:19993"/>
        <dbReference type="Rhea" id="RHEA-COMP:10698"/>
        <dbReference type="Rhea" id="RHEA-COMP:10700"/>
        <dbReference type="ChEBI" id="CHEBI:15377"/>
        <dbReference type="ChEBI" id="CHEBI:29950"/>
        <dbReference type="ChEBI" id="CHEBI:50058"/>
        <dbReference type="ChEBI" id="CHEBI:57844"/>
        <dbReference type="ChEBI" id="CHEBI:58772"/>
        <dbReference type="EC" id="1.8.4.11"/>
    </reaction>
</comment>
<dbReference type="InterPro" id="IPR002569">
    <property type="entry name" value="Met_Sox_Rdtase_MsrA_dom"/>
</dbReference>
<sequence length="177" mass="20149">MDKEIQTATFGAGCFWCIDAAFRNVLGVNSVKSGYAGGAIKNPSYQQICSGLTNHAEVIQIKFDETKISFEVLLDMLFTLHNPTQLNRQGNDIGTQYRSVIFYHNDAQKNLAEQAIIKYQPHFSAKIVTEITPASEFYLAENYHQDYYAANQEQPYCSMLIGPKIKKLKEEFIEYLK</sequence>
<dbReference type="Pfam" id="PF01625">
    <property type="entry name" value="PMSR"/>
    <property type="match status" value="1"/>
</dbReference>